<feature type="domain" description="Late nodulin" evidence="2">
    <location>
        <begin position="23"/>
        <end position="73"/>
    </location>
</feature>
<evidence type="ECO:0000313" key="3">
    <source>
        <dbReference type="EMBL" id="AES70986.1"/>
    </source>
</evidence>
<dbReference type="Pfam" id="PF07127">
    <property type="entry name" value="Nodulin_late"/>
    <property type="match status" value="1"/>
</dbReference>
<keyword evidence="1" id="KW-1133">Transmembrane helix</keyword>
<proteinExistence type="predicted"/>
<evidence type="ECO:0000256" key="1">
    <source>
        <dbReference type="SAM" id="Phobius"/>
    </source>
</evidence>
<dbReference type="HOGENOM" id="CLU_181053_1_0_1"/>
<keyword evidence="1" id="KW-0812">Transmembrane</keyword>
<reference evidence="5" key="3">
    <citation type="submission" date="2015-04" db="UniProtKB">
        <authorList>
            <consortium name="EnsemblPlants"/>
        </authorList>
    </citation>
    <scope>IDENTIFICATION</scope>
    <source>
        <strain evidence="5">cv. Jemalong A17</strain>
    </source>
</reference>
<organism evidence="3 6">
    <name type="scientific">Medicago truncatula</name>
    <name type="common">Barrel medic</name>
    <name type="synonym">Medicago tribuloides</name>
    <dbReference type="NCBI Taxonomy" id="3880"/>
    <lineage>
        <taxon>Eukaryota</taxon>
        <taxon>Viridiplantae</taxon>
        <taxon>Streptophyta</taxon>
        <taxon>Embryophyta</taxon>
        <taxon>Tracheophyta</taxon>
        <taxon>Spermatophyta</taxon>
        <taxon>Magnoliopsida</taxon>
        <taxon>eudicotyledons</taxon>
        <taxon>Gunneridae</taxon>
        <taxon>Pentapetalae</taxon>
        <taxon>rosids</taxon>
        <taxon>fabids</taxon>
        <taxon>Fabales</taxon>
        <taxon>Fabaceae</taxon>
        <taxon>Papilionoideae</taxon>
        <taxon>50 kb inversion clade</taxon>
        <taxon>NPAAA clade</taxon>
        <taxon>Hologalegina</taxon>
        <taxon>IRL clade</taxon>
        <taxon>Trifolieae</taxon>
        <taxon>Medicago</taxon>
    </lineage>
</organism>
<dbReference type="Gramene" id="rna16451">
    <property type="protein sequence ID" value="RHN68145.1"/>
    <property type="gene ID" value="gene16451"/>
</dbReference>
<feature type="transmembrane region" description="Helical" evidence="1">
    <location>
        <begin position="29"/>
        <end position="48"/>
    </location>
</feature>
<accession>G7J9F1</accession>
<dbReference type="Proteomes" id="UP000265566">
    <property type="component" value="Chromosome 3"/>
</dbReference>
<dbReference type="AlphaFoldDB" id="G7J9F1"/>
<evidence type="ECO:0000313" key="4">
    <source>
        <dbReference type="EMBL" id="RHN68145.1"/>
    </source>
</evidence>
<dbReference type="GO" id="GO:0046872">
    <property type="term" value="F:metal ion binding"/>
    <property type="evidence" value="ECO:0007669"/>
    <property type="project" value="InterPro"/>
</dbReference>
<sequence>MRFIHYKGIKSYFICYMQMEKNMTKTLKFIYVMILFLSLFLVAESFFVDIMCKVHEDCPQKSTHKYYCVDDKCFLYYWEGKP</sequence>
<dbReference type="InterPro" id="IPR009810">
    <property type="entry name" value="Nodulin_late_dom"/>
</dbReference>
<reference evidence="3 6" key="2">
    <citation type="journal article" date="2014" name="BMC Genomics">
        <title>An improved genome release (version Mt4.0) for the model legume Medicago truncatula.</title>
        <authorList>
            <person name="Tang H."/>
            <person name="Krishnakumar V."/>
            <person name="Bidwell S."/>
            <person name="Rosen B."/>
            <person name="Chan A."/>
            <person name="Zhou S."/>
            <person name="Gentzbittel L."/>
            <person name="Childs K.L."/>
            <person name="Yandell M."/>
            <person name="Gundlach H."/>
            <person name="Mayer K.F."/>
            <person name="Schwartz D.C."/>
            <person name="Town C.D."/>
        </authorList>
    </citation>
    <scope>GENOME REANNOTATION</scope>
    <source>
        <strain evidence="5 6">cv. Jemalong A17</strain>
    </source>
</reference>
<evidence type="ECO:0000313" key="5">
    <source>
        <dbReference type="EnsemblPlants" id="AES70986"/>
    </source>
</evidence>
<dbReference type="Proteomes" id="UP000002051">
    <property type="component" value="Chromosome 3"/>
</dbReference>
<reference evidence="3 6" key="1">
    <citation type="journal article" date="2011" name="Nature">
        <title>The Medicago genome provides insight into the evolution of rhizobial symbioses.</title>
        <authorList>
            <person name="Young N.D."/>
            <person name="Debelle F."/>
            <person name="Oldroyd G.E."/>
            <person name="Geurts R."/>
            <person name="Cannon S.B."/>
            <person name="Udvardi M.K."/>
            <person name="Benedito V.A."/>
            <person name="Mayer K.F."/>
            <person name="Gouzy J."/>
            <person name="Schoof H."/>
            <person name="Van de Peer Y."/>
            <person name="Proost S."/>
            <person name="Cook D.R."/>
            <person name="Meyers B.C."/>
            <person name="Spannagl M."/>
            <person name="Cheung F."/>
            <person name="De Mita S."/>
            <person name="Krishnakumar V."/>
            <person name="Gundlach H."/>
            <person name="Zhou S."/>
            <person name="Mudge J."/>
            <person name="Bharti A.K."/>
            <person name="Murray J.D."/>
            <person name="Naoumkina M.A."/>
            <person name="Rosen B."/>
            <person name="Silverstein K.A."/>
            <person name="Tang H."/>
            <person name="Rombauts S."/>
            <person name="Zhao P.X."/>
            <person name="Zhou P."/>
            <person name="Barbe V."/>
            <person name="Bardou P."/>
            <person name="Bechner M."/>
            <person name="Bellec A."/>
            <person name="Berger A."/>
            <person name="Berges H."/>
            <person name="Bidwell S."/>
            <person name="Bisseling T."/>
            <person name="Choisne N."/>
            <person name="Couloux A."/>
            <person name="Denny R."/>
            <person name="Deshpande S."/>
            <person name="Dai X."/>
            <person name="Doyle J.J."/>
            <person name="Dudez A.M."/>
            <person name="Farmer A.D."/>
            <person name="Fouteau S."/>
            <person name="Franken C."/>
            <person name="Gibelin C."/>
            <person name="Gish J."/>
            <person name="Goldstein S."/>
            <person name="Gonzalez A.J."/>
            <person name="Green P.J."/>
            <person name="Hallab A."/>
            <person name="Hartog M."/>
            <person name="Hua A."/>
            <person name="Humphray S.J."/>
            <person name="Jeong D.H."/>
            <person name="Jing Y."/>
            <person name="Jocker A."/>
            <person name="Kenton S.M."/>
            <person name="Kim D.J."/>
            <person name="Klee K."/>
            <person name="Lai H."/>
            <person name="Lang C."/>
            <person name="Lin S."/>
            <person name="Macmil S.L."/>
            <person name="Magdelenat G."/>
            <person name="Matthews L."/>
            <person name="McCorrison J."/>
            <person name="Monaghan E.L."/>
            <person name="Mun J.H."/>
            <person name="Najar F.Z."/>
            <person name="Nicholson C."/>
            <person name="Noirot C."/>
            <person name="O'Bleness M."/>
            <person name="Paule C.R."/>
            <person name="Poulain J."/>
            <person name="Prion F."/>
            <person name="Qin B."/>
            <person name="Qu C."/>
            <person name="Retzel E.F."/>
            <person name="Riddle C."/>
            <person name="Sallet E."/>
            <person name="Samain S."/>
            <person name="Samson N."/>
            <person name="Sanders I."/>
            <person name="Saurat O."/>
            <person name="Scarpelli C."/>
            <person name="Schiex T."/>
            <person name="Segurens B."/>
            <person name="Severin A.J."/>
            <person name="Sherrier D.J."/>
            <person name="Shi R."/>
            <person name="Sims S."/>
            <person name="Singer S.R."/>
            <person name="Sinharoy S."/>
            <person name="Sterck L."/>
            <person name="Viollet A."/>
            <person name="Wang B.B."/>
            <person name="Wang K."/>
            <person name="Wang M."/>
            <person name="Wang X."/>
            <person name="Warfsmann J."/>
            <person name="Weissenbach J."/>
            <person name="White D.D."/>
            <person name="White J.D."/>
            <person name="Wiley G.B."/>
            <person name="Wincker P."/>
            <person name="Xing Y."/>
            <person name="Yang L."/>
            <person name="Yao Z."/>
            <person name="Ying F."/>
            <person name="Zhai J."/>
            <person name="Zhou L."/>
            <person name="Zuber A."/>
            <person name="Denarie J."/>
            <person name="Dixon R.A."/>
            <person name="May G.D."/>
            <person name="Schwartz D.C."/>
            <person name="Rogers J."/>
            <person name="Quetier F."/>
            <person name="Town C.D."/>
            <person name="Roe B.A."/>
        </authorList>
    </citation>
    <scope>NUCLEOTIDE SEQUENCE [LARGE SCALE GENOMIC DNA]</scope>
    <source>
        <strain evidence="3">A17</strain>
        <strain evidence="5 6">cv. Jemalong A17</strain>
    </source>
</reference>
<reference evidence="4" key="4">
    <citation type="journal article" date="2018" name="Nat. Plants">
        <title>Whole-genome landscape of Medicago truncatula symbiotic genes.</title>
        <authorList>
            <person name="Pecrix Y."/>
            <person name="Gamas P."/>
            <person name="Carrere S."/>
        </authorList>
    </citation>
    <scope>NUCLEOTIDE SEQUENCE</scope>
    <source>
        <tissue evidence="4">Leaves</tissue>
    </source>
</reference>
<protein>
    <submittedName>
        <fullName evidence="3">Nodule Cysteine-Rich (NCR) secreted peptide</fullName>
    </submittedName>
    <submittedName>
        <fullName evidence="4">Putative Late nodulin</fullName>
    </submittedName>
</protein>
<evidence type="ECO:0000313" key="6">
    <source>
        <dbReference type="Proteomes" id="UP000002051"/>
    </source>
</evidence>
<keyword evidence="6" id="KW-1185">Reference proteome</keyword>
<keyword evidence="1" id="KW-0472">Membrane</keyword>
<dbReference type="EnsemblPlants" id="AES70986">
    <property type="protein sequence ID" value="AES70986"/>
    <property type="gene ID" value="MTR_3g065690"/>
</dbReference>
<dbReference type="PaxDb" id="3880-AES70986"/>
<name>G7J9F1_MEDTR</name>
<dbReference type="EMBL" id="CM001219">
    <property type="protein sequence ID" value="AES70986.1"/>
    <property type="molecule type" value="Genomic_DNA"/>
</dbReference>
<gene>
    <name evidence="3" type="ordered locus">MTR_3g065690</name>
    <name evidence="4" type="ORF">MtrunA17_Chr3g0110631</name>
</gene>
<evidence type="ECO:0000259" key="2">
    <source>
        <dbReference type="Pfam" id="PF07127"/>
    </source>
</evidence>
<dbReference type="EMBL" id="PSQE01000003">
    <property type="protein sequence ID" value="RHN68145.1"/>
    <property type="molecule type" value="Genomic_DNA"/>
</dbReference>